<dbReference type="EMBL" id="CP043505">
    <property type="protein sequence ID" value="QEO15517.1"/>
    <property type="molecule type" value="Genomic_DNA"/>
</dbReference>
<evidence type="ECO:0000313" key="4">
    <source>
        <dbReference type="Proteomes" id="UP000324678"/>
    </source>
</evidence>
<dbReference type="AlphaFoldDB" id="A0A5C1YKA7"/>
<reference evidence="3 4" key="1">
    <citation type="submission" date="2019-09" db="EMBL/GenBank/DDBJ databases">
        <title>Genome sequencing of strain KACC 19306.</title>
        <authorList>
            <person name="Heo J."/>
            <person name="Kim S.-J."/>
            <person name="Kim J.-S."/>
            <person name="Hong S.-B."/>
            <person name="Kwon S.-W."/>
        </authorList>
    </citation>
    <scope>NUCLEOTIDE SEQUENCE [LARGE SCALE GENOMIC DNA]</scope>
    <source>
        <strain evidence="3 4">KACC 19306</strain>
    </source>
</reference>
<keyword evidence="4" id="KW-1185">Reference proteome</keyword>
<evidence type="ECO:0000313" key="3">
    <source>
        <dbReference type="EMBL" id="QEO15517.1"/>
    </source>
</evidence>
<evidence type="ECO:0000256" key="1">
    <source>
        <dbReference type="SAM" id="MobiDB-lite"/>
    </source>
</evidence>
<keyword evidence="2" id="KW-0812">Transmembrane</keyword>
<feature type="compositionally biased region" description="Pro residues" evidence="1">
    <location>
        <begin position="45"/>
        <end position="60"/>
    </location>
</feature>
<feature type="region of interest" description="Disordered" evidence="1">
    <location>
        <begin position="1"/>
        <end position="62"/>
    </location>
</feature>
<keyword evidence="2" id="KW-0472">Membrane</keyword>
<dbReference type="RefSeq" id="WP_149161531.1">
    <property type="nucleotide sequence ID" value="NZ_CP043505.1"/>
</dbReference>
<dbReference type="Proteomes" id="UP000324678">
    <property type="component" value="Chromosome"/>
</dbReference>
<organism evidence="3 4">
    <name type="scientific">Agromyces intestinalis</name>
    <dbReference type="NCBI Taxonomy" id="2592652"/>
    <lineage>
        <taxon>Bacteria</taxon>
        <taxon>Bacillati</taxon>
        <taxon>Actinomycetota</taxon>
        <taxon>Actinomycetes</taxon>
        <taxon>Micrococcales</taxon>
        <taxon>Microbacteriaceae</taxon>
        <taxon>Agromyces</taxon>
    </lineage>
</organism>
<protein>
    <submittedName>
        <fullName evidence="3">Uncharacterized protein</fullName>
    </submittedName>
</protein>
<evidence type="ECO:0000256" key="2">
    <source>
        <dbReference type="SAM" id="Phobius"/>
    </source>
</evidence>
<gene>
    <name evidence="3" type="ORF">FLP10_14570</name>
</gene>
<feature type="compositionally biased region" description="Low complexity" evidence="1">
    <location>
        <begin position="31"/>
        <end position="44"/>
    </location>
</feature>
<sequence>MDPNTPWTPPASVLPSPPPSAAPSREATEHPTTAWTSPAAAWPAPAWPPPARPAPAPPASAPEVRLSGAAITGIVLASVLTLATVIGAGIGAVLSAPVVARWSQAGQGGQGGDLWGGGITDDEAQPAVERISSDELEFWFPAALELYNDGRLDHLCAAEHELGCWEVAVIPEAACDLISIQTSFSNDPDGDGELTHQISRTDVAAGEAIEIAFGEDDYAFGWISNVSCIESSPPADTTASLPR</sequence>
<name>A0A5C1YKA7_9MICO</name>
<feature type="transmembrane region" description="Helical" evidence="2">
    <location>
        <begin position="70"/>
        <end position="94"/>
    </location>
</feature>
<keyword evidence="2" id="KW-1133">Transmembrane helix</keyword>
<proteinExistence type="predicted"/>
<dbReference type="OrthoDB" id="5003128at2"/>
<accession>A0A5C1YKA7</accession>
<dbReference type="KEGG" id="ail:FLP10_14570"/>